<dbReference type="InterPro" id="IPR011701">
    <property type="entry name" value="MFS"/>
</dbReference>
<dbReference type="PANTHER" id="PTHR23507">
    <property type="entry name" value="ZGC:174356"/>
    <property type="match status" value="1"/>
</dbReference>
<evidence type="ECO:0000313" key="7">
    <source>
        <dbReference type="EMBL" id="KAG8192197.1"/>
    </source>
</evidence>
<keyword evidence="3 6" id="KW-1133">Transmembrane helix</keyword>
<accession>A0AAV6V7K8</accession>
<dbReference type="PANTHER" id="PTHR23507:SF1">
    <property type="entry name" value="FI18259P1-RELATED"/>
    <property type="match status" value="1"/>
</dbReference>
<comment type="subcellular location">
    <subcellularLocation>
        <location evidence="1">Membrane</location>
        <topology evidence="1">Multi-pass membrane protein</topology>
    </subcellularLocation>
</comment>
<feature type="transmembrane region" description="Helical" evidence="6">
    <location>
        <begin position="440"/>
        <end position="463"/>
    </location>
</feature>
<sequence length="507" mass="57444">MESPRGDISDVRAQTYSKLKDTSKDAETSEYGTADLKDNSSHLEHEARSPSKLSICWQTFLSLRIEPVMFLFMFSFILNTTCLTNMMMDKACLFYLNYTKAICDNLSDIRYKDERDEVEIVANNYNLYLNFLAPIGAFVVIFLTPWSDKYGRKPLLLSALFGFLANDIGIILCTVYFDSPLYFILVSNIPTQLSGGFICIMTVIYSHVSEVSTPESRSLKYTFLQIAFGVAVTLGALTGGQLYKHYHYLGVYYTMSAGHCIAIIWVIFFVPETRGVDLKVPLFQKFKDFFTSQNFTDGLKTCLKYRENQGRTALWLLLLSSCTIALTYEVYTDIAYVYAHHMYHWDPTMYSLMWTFFSFSEMLVVLILTPLLIKGFNLSDPVIGIIGSVSIICKNIFLAFAYQLWLYYVSNISGFLNGLGNLAVRSLISKLVLEEELGRVFSFLATCEAIVPLLGSAIITKIFNAAIKVFPGACYLAATVFLMLPLGTFIWQFKRNRSESGSFTEVE</sequence>
<feature type="transmembrane region" description="Helical" evidence="6">
    <location>
        <begin position="249"/>
        <end position="270"/>
    </location>
</feature>
<feature type="transmembrane region" description="Helical" evidence="6">
    <location>
        <begin position="125"/>
        <end position="143"/>
    </location>
</feature>
<evidence type="ECO:0000256" key="3">
    <source>
        <dbReference type="ARBA" id="ARBA00022989"/>
    </source>
</evidence>
<feature type="transmembrane region" description="Helical" evidence="6">
    <location>
        <begin position="382"/>
        <end position="402"/>
    </location>
</feature>
<dbReference type="GO" id="GO:0016020">
    <property type="term" value="C:membrane"/>
    <property type="evidence" value="ECO:0007669"/>
    <property type="project" value="UniProtKB-SubCell"/>
</dbReference>
<feature type="transmembrane region" description="Helical" evidence="6">
    <location>
        <begin position="351"/>
        <end position="373"/>
    </location>
</feature>
<feature type="transmembrane region" description="Helical" evidence="6">
    <location>
        <begin position="155"/>
        <end position="177"/>
    </location>
</feature>
<dbReference type="SUPFAM" id="SSF103473">
    <property type="entry name" value="MFS general substrate transporter"/>
    <property type="match status" value="1"/>
</dbReference>
<feature type="transmembrane region" description="Helical" evidence="6">
    <location>
        <begin position="408"/>
        <end position="428"/>
    </location>
</feature>
<evidence type="ECO:0000256" key="5">
    <source>
        <dbReference type="SAM" id="MobiDB-lite"/>
    </source>
</evidence>
<feature type="transmembrane region" description="Helical" evidence="6">
    <location>
        <begin position="313"/>
        <end position="331"/>
    </location>
</feature>
<keyword evidence="8" id="KW-1185">Reference proteome</keyword>
<keyword evidence="4 6" id="KW-0472">Membrane</keyword>
<proteinExistence type="predicted"/>
<feature type="transmembrane region" description="Helical" evidence="6">
    <location>
        <begin position="189"/>
        <end position="209"/>
    </location>
</feature>
<dbReference type="AlphaFoldDB" id="A0AAV6V7K8"/>
<evidence type="ECO:0008006" key="9">
    <source>
        <dbReference type="Google" id="ProtNLM"/>
    </source>
</evidence>
<name>A0AAV6V7K8_9ARAC</name>
<dbReference type="GO" id="GO:0022857">
    <property type="term" value="F:transmembrane transporter activity"/>
    <property type="evidence" value="ECO:0007669"/>
    <property type="project" value="InterPro"/>
</dbReference>
<feature type="compositionally biased region" description="Basic and acidic residues" evidence="5">
    <location>
        <begin position="1"/>
        <end position="10"/>
    </location>
</feature>
<dbReference type="Proteomes" id="UP000827092">
    <property type="component" value="Unassembled WGS sequence"/>
</dbReference>
<dbReference type="InterPro" id="IPR036259">
    <property type="entry name" value="MFS_trans_sf"/>
</dbReference>
<keyword evidence="2 6" id="KW-0812">Transmembrane</keyword>
<dbReference type="Gene3D" id="1.20.1250.20">
    <property type="entry name" value="MFS general substrate transporter like domains"/>
    <property type="match status" value="1"/>
</dbReference>
<evidence type="ECO:0000256" key="2">
    <source>
        <dbReference type="ARBA" id="ARBA00022692"/>
    </source>
</evidence>
<evidence type="ECO:0000313" key="8">
    <source>
        <dbReference type="Proteomes" id="UP000827092"/>
    </source>
</evidence>
<feature type="transmembrane region" description="Helical" evidence="6">
    <location>
        <begin position="68"/>
        <end position="88"/>
    </location>
</feature>
<protein>
    <recommendedName>
        <fullName evidence="9">Proton-coupled folate transporter</fullName>
    </recommendedName>
</protein>
<dbReference type="EMBL" id="JAFNEN010000143">
    <property type="protein sequence ID" value="KAG8192197.1"/>
    <property type="molecule type" value="Genomic_DNA"/>
</dbReference>
<evidence type="ECO:0000256" key="1">
    <source>
        <dbReference type="ARBA" id="ARBA00004141"/>
    </source>
</evidence>
<feature type="compositionally biased region" description="Basic and acidic residues" evidence="5">
    <location>
        <begin position="18"/>
        <end position="27"/>
    </location>
</feature>
<reference evidence="7 8" key="1">
    <citation type="journal article" date="2022" name="Nat. Ecol. Evol.">
        <title>A masculinizing supergene underlies an exaggerated male reproductive morph in a spider.</title>
        <authorList>
            <person name="Hendrickx F."/>
            <person name="De Corte Z."/>
            <person name="Sonet G."/>
            <person name="Van Belleghem S.M."/>
            <person name="Kostlbacher S."/>
            <person name="Vangestel C."/>
        </authorList>
    </citation>
    <scope>NUCLEOTIDE SEQUENCE [LARGE SCALE GENOMIC DNA]</scope>
    <source>
        <strain evidence="7">W744_W776</strain>
    </source>
</reference>
<evidence type="ECO:0000256" key="4">
    <source>
        <dbReference type="ARBA" id="ARBA00023136"/>
    </source>
</evidence>
<feature type="transmembrane region" description="Helical" evidence="6">
    <location>
        <begin position="469"/>
        <end position="491"/>
    </location>
</feature>
<dbReference type="Pfam" id="PF07690">
    <property type="entry name" value="MFS_1"/>
    <property type="match status" value="1"/>
</dbReference>
<gene>
    <name evidence="7" type="ORF">JTE90_009960</name>
</gene>
<comment type="caution">
    <text evidence="7">The sequence shown here is derived from an EMBL/GenBank/DDBJ whole genome shotgun (WGS) entry which is preliminary data.</text>
</comment>
<feature type="transmembrane region" description="Helical" evidence="6">
    <location>
        <begin position="221"/>
        <end position="243"/>
    </location>
</feature>
<feature type="region of interest" description="Disordered" evidence="5">
    <location>
        <begin position="1"/>
        <end position="31"/>
    </location>
</feature>
<organism evidence="7 8">
    <name type="scientific">Oedothorax gibbosus</name>
    <dbReference type="NCBI Taxonomy" id="931172"/>
    <lineage>
        <taxon>Eukaryota</taxon>
        <taxon>Metazoa</taxon>
        <taxon>Ecdysozoa</taxon>
        <taxon>Arthropoda</taxon>
        <taxon>Chelicerata</taxon>
        <taxon>Arachnida</taxon>
        <taxon>Araneae</taxon>
        <taxon>Araneomorphae</taxon>
        <taxon>Entelegynae</taxon>
        <taxon>Araneoidea</taxon>
        <taxon>Linyphiidae</taxon>
        <taxon>Erigoninae</taxon>
        <taxon>Oedothorax</taxon>
    </lineage>
</organism>
<evidence type="ECO:0000256" key="6">
    <source>
        <dbReference type="SAM" id="Phobius"/>
    </source>
</evidence>